<dbReference type="PROSITE" id="PS00028">
    <property type="entry name" value="ZINC_FINGER_C2H2_1"/>
    <property type="match status" value="2"/>
</dbReference>
<proteinExistence type="inferred from homology"/>
<keyword evidence="6" id="KW-0238">DNA-binding</keyword>
<dbReference type="PANTHER" id="PTHR24388">
    <property type="entry name" value="ZINC FINGER PROTEIN"/>
    <property type="match status" value="1"/>
</dbReference>
<dbReference type="Proteomes" id="UP000838756">
    <property type="component" value="Unassembled WGS sequence"/>
</dbReference>
<feature type="domain" description="C2H2-type" evidence="10">
    <location>
        <begin position="263"/>
        <end position="290"/>
    </location>
</feature>
<name>A0A8S4QUU5_9NEOP</name>
<sequence>MEFCKVTPASIQYTRIIYICVFQLTLENIANGAQLKSNKAKNSVSALHFKNNLEEAQNVVTQSAHNSEQCAKLRNEINRDIIIDPKDIVNEVGCDLNDSTKDAQTINILNKDNSNTDVICLNDDIDHDMDFINENDNCVSIFNENIPKEDKIKNNINSITINNKSSKATPKVHILDSENTFNKTKVKLKNDTKLIKRRQLHGKLSKSNKKHSSDDMKNMENVAKSKTEYFELKLFTVNVLSYEEQLAEVQKRKDTDSYKRSRYKCTVCFKGYWLSNSYNQHMEKHTNKNGHLVCAVCGFHMKTRCRLVTHIKKNHDLRFSCKNCPFTTNNKSQAQDHEQWHNGRKFCCPHCEAEFT</sequence>
<evidence type="ECO:0000256" key="8">
    <source>
        <dbReference type="ARBA" id="ARBA00037948"/>
    </source>
</evidence>
<evidence type="ECO:0000256" key="4">
    <source>
        <dbReference type="ARBA" id="ARBA00022771"/>
    </source>
</evidence>
<evidence type="ECO:0000256" key="6">
    <source>
        <dbReference type="ARBA" id="ARBA00023125"/>
    </source>
</evidence>
<dbReference type="AlphaFoldDB" id="A0A8S4QUU5"/>
<evidence type="ECO:0000256" key="7">
    <source>
        <dbReference type="ARBA" id="ARBA00023242"/>
    </source>
</evidence>
<dbReference type="EMBL" id="CAKXAJ010020180">
    <property type="protein sequence ID" value="CAH2220638.1"/>
    <property type="molecule type" value="Genomic_DNA"/>
</dbReference>
<keyword evidence="7" id="KW-0539">Nucleus</keyword>
<evidence type="ECO:0000256" key="9">
    <source>
        <dbReference type="PROSITE-ProRule" id="PRU00042"/>
    </source>
</evidence>
<keyword evidence="5" id="KW-0862">Zinc</keyword>
<evidence type="ECO:0000313" key="12">
    <source>
        <dbReference type="Proteomes" id="UP000838756"/>
    </source>
</evidence>
<dbReference type="InterPro" id="IPR013087">
    <property type="entry name" value="Znf_C2H2_type"/>
</dbReference>
<dbReference type="GO" id="GO:0000978">
    <property type="term" value="F:RNA polymerase II cis-regulatory region sequence-specific DNA binding"/>
    <property type="evidence" value="ECO:0007669"/>
    <property type="project" value="TreeGrafter"/>
</dbReference>
<evidence type="ECO:0000259" key="10">
    <source>
        <dbReference type="PROSITE" id="PS50157"/>
    </source>
</evidence>
<protein>
    <submittedName>
        <fullName evidence="11">Jg26071 protein</fullName>
    </submittedName>
</protein>
<evidence type="ECO:0000256" key="3">
    <source>
        <dbReference type="ARBA" id="ARBA00022737"/>
    </source>
</evidence>
<dbReference type="SMART" id="SM00355">
    <property type="entry name" value="ZnF_C2H2"/>
    <property type="match status" value="3"/>
</dbReference>
<dbReference type="GO" id="GO:0008270">
    <property type="term" value="F:zinc ion binding"/>
    <property type="evidence" value="ECO:0007669"/>
    <property type="project" value="UniProtKB-KW"/>
</dbReference>
<evidence type="ECO:0000256" key="5">
    <source>
        <dbReference type="ARBA" id="ARBA00022833"/>
    </source>
</evidence>
<dbReference type="PANTHER" id="PTHR24388:SF54">
    <property type="entry name" value="PROTEIN ESCARGOT"/>
    <property type="match status" value="1"/>
</dbReference>
<evidence type="ECO:0000256" key="2">
    <source>
        <dbReference type="ARBA" id="ARBA00022723"/>
    </source>
</evidence>
<dbReference type="InterPro" id="IPR050527">
    <property type="entry name" value="Snail/Krueppel_Znf"/>
</dbReference>
<reference evidence="11" key="1">
    <citation type="submission" date="2022-03" db="EMBL/GenBank/DDBJ databases">
        <authorList>
            <person name="Lindestad O."/>
        </authorList>
    </citation>
    <scope>NUCLEOTIDE SEQUENCE</scope>
</reference>
<keyword evidence="12" id="KW-1185">Reference proteome</keyword>
<dbReference type="PROSITE" id="PS50157">
    <property type="entry name" value="ZINC_FINGER_C2H2_2"/>
    <property type="match status" value="2"/>
</dbReference>
<comment type="similarity">
    <text evidence="8">Belongs to the snail C2H2-type zinc-finger protein family.</text>
</comment>
<organism evidence="11 12">
    <name type="scientific">Pararge aegeria aegeria</name>
    <dbReference type="NCBI Taxonomy" id="348720"/>
    <lineage>
        <taxon>Eukaryota</taxon>
        <taxon>Metazoa</taxon>
        <taxon>Ecdysozoa</taxon>
        <taxon>Arthropoda</taxon>
        <taxon>Hexapoda</taxon>
        <taxon>Insecta</taxon>
        <taxon>Pterygota</taxon>
        <taxon>Neoptera</taxon>
        <taxon>Endopterygota</taxon>
        <taxon>Lepidoptera</taxon>
        <taxon>Glossata</taxon>
        <taxon>Ditrysia</taxon>
        <taxon>Papilionoidea</taxon>
        <taxon>Nymphalidae</taxon>
        <taxon>Satyrinae</taxon>
        <taxon>Satyrini</taxon>
        <taxon>Parargina</taxon>
        <taxon>Pararge</taxon>
    </lineage>
</organism>
<comment type="subcellular location">
    <subcellularLocation>
        <location evidence="1">Nucleus</location>
    </subcellularLocation>
</comment>
<dbReference type="OrthoDB" id="654211at2759"/>
<keyword evidence="3" id="KW-0677">Repeat</keyword>
<dbReference type="GO" id="GO:0000981">
    <property type="term" value="F:DNA-binding transcription factor activity, RNA polymerase II-specific"/>
    <property type="evidence" value="ECO:0007669"/>
    <property type="project" value="TreeGrafter"/>
</dbReference>
<dbReference type="Gene3D" id="3.30.160.60">
    <property type="entry name" value="Classic Zinc Finger"/>
    <property type="match status" value="1"/>
</dbReference>
<evidence type="ECO:0000313" key="11">
    <source>
        <dbReference type="EMBL" id="CAH2220638.1"/>
    </source>
</evidence>
<gene>
    <name evidence="11" type="primary">jg26071</name>
    <name evidence="11" type="ORF">PAEG_LOCUS6620</name>
</gene>
<comment type="caution">
    <text evidence="11">The sequence shown here is derived from an EMBL/GenBank/DDBJ whole genome shotgun (WGS) entry which is preliminary data.</text>
</comment>
<keyword evidence="2" id="KW-0479">Metal-binding</keyword>
<keyword evidence="4 9" id="KW-0863">Zinc-finger</keyword>
<feature type="domain" description="C2H2-type" evidence="10">
    <location>
        <begin position="319"/>
        <end position="346"/>
    </location>
</feature>
<accession>A0A8S4QUU5</accession>
<dbReference type="GO" id="GO:0005634">
    <property type="term" value="C:nucleus"/>
    <property type="evidence" value="ECO:0007669"/>
    <property type="project" value="UniProtKB-SubCell"/>
</dbReference>
<evidence type="ECO:0000256" key="1">
    <source>
        <dbReference type="ARBA" id="ARBA00004123"/>
    </source>
</evidence>